<keyword evidence="2" id="KW-1185">Reference proteome</keyword>
<dbReference type="Proteomes" id="UP000735302">
    <property type="component" value="Unassembled WGS sequence"/>
</dbReference>
<sequence length="85" mass="9616">MSDFPDFVKPTRQVTTYKVCAGMTQYKSFVQERNTHSSCRTKRDTIGLSRLRVVFARNGKRRFCMFCPSVGRCSVTTPEGGLTSP</sequence>
<gene>
    <name evidence="1" type="ORF">PoB_003745300</name>
</gene>
<proteinExistence type="predicted"/>
<evidence type="ECO:0000313" key="1">
    <source>
        <dbReference type="EMBL" id="GFO10948.1"/>
    </source>
</evidence>
<organism evidence="1 2">
    <name type="scientific">Plakobranchus ocellatus</name>
    <dbReference type="NCBI Taxonomy" id="259542"/>
    <lineage>
        <taxon>Eukaryota</taxon>
        <taxon>Metazoa</taxon>
        <taxon>Spiralia</taxon>
        <taxon>Lophotrochozoa</taxon>
        <taxon>Mollusca</taxon>
        <taxon>Gastropoda</taxon>
        <taxon>Heterobranchia</taxon>
        <taxon>Euthyneura</taxon>
        <taxon>Panpulmonata</taxon>
        <taxon>Sacoglossa</taxon>
        <taxon>Placobranchoidea</taxon>
        <taxon>Plakobranchidae</taxon>
        <taxon>Plakobranchus</taxon>
    </lineage>
</organism>
<dbReference type="EMBL" id="BLXT01004214">
    <property type="protein sequence ID" value="GFO10948.1"/>
    <property type="molecule type" value="Genomic_DNA"/>
</dbReference>
<name>A0AAV4AWQ0_9GAST</name>
<evidence type="ECO:0000313" key="2">
    <source>
        <dbReference type="Proteomes" id="UP000735302"/>
    </source>
</evidence>
<reference evidence="1 2" key="1">
    <citation type="journal article" date="2021" name="Elife">
        <title>Chloroplast acquisition without the gene transfer in kleptoplastic sea slugs, Plakobranchus ocellatus.</title>
        <authorList>
            <person name="Maeda T."/>
            <person name="Takahashi S."/>
            <person name="Yoshida T."/>
            <person name="Shimamura S."/>
            <person name="Takaki Y."/>
            <person name="Nagai Y."/>
            <person name="Toyoda A."/>
            <person name="Suzuki Y."/>
            <person name="Arimoto A."/>
            <person name="Ishii H."/>
            <person name="Satoh N."/>
            <person name="Nishiyama T."/>
            <person name="Hasebe M."/>
            <person name="Maruyama T."/>
            <person name="Minagawa J."/>
            <person name="Obokata J."/>
            <person name="Shigenobu S."/>
        </authorList>
    </citation>
    <scope>NUCLEOTIDE SEQUENCE [LARGE SCALE GENOMIC DNA]</scope>
</reference>
<comment type="caution">
    <text evidence="1">The sequence shown here is derived from an EMBL/GenBank/DDBJ whole genome shotgun (WGS) entry which is preliminary data.</text>
</comment>
<dbReference type="AlphaFoldDB" id="A0AAV4AWQ0"/>
<protein>
    <submittedName>
        <fullName evidence="1">Uncharacterized protein</fullName>
    </submittedName>
</protein>
<accession>A0AAV4AWQ0</accession>